<dbReference type="Proteomes" id="UP000008635">
    <property type="component" value="Chromosome"/>
</dbReference>
<protein>
    <submittedName>
        <fullName evidence="2">Uncharacterized protein</fullName>
    </submittedName>
</protein>
<gene>
    <name evidence="2" type="ordered locus">Deima_1794</name>
</gene>
<feature type="compositionally biased region" description="Polar residues" evidence="1">
    <location>
        <begin position="9"/>
        <end position="21"/>
    </location>
</feature>
<evidence type="ECO:0000313" key="2">
    <source>
        <dbReference type="EMBL" id="ADV67442.1"/>
    </source>
</evidence>
<feature type="region of interest" description="Disordered" evidence="1">
    <location>
        <begin position="1"/>
        <end position="62"/>
    </location>
</feature>
<dbReference type="HOGENOM" id="CLU_2896631_0_0_0"/>
<evidence type="ECO:0000256" key="1">
    <source>
        <dbReference type="SAM" id="MobiDB-lite"/>
    </source>
</evidence>
<keyword evidence="3" id="KW-1185">Reference proteome</keyword>
<sequence length="62" mass="6336">MTDHKQTETQDSTLMDDTLNPTPHPTHGEGGLGSGANMVPTGDNSQEEADDLDSSAAAGPAL</sequence>
<dbReference type="STRING" id="709986.Deima_1794"/>
<name>E8U8Q3_DEIML</name>
<reference evidence="2 3" key="1">
    <citation type="journal article" date="2011" name="Stand. Genomic Sci.">
        <title>Complete genome sequence of Deinococcus maricopensis type strain (LB-34).</title>
        <authorList>
            <person name="Pukall R."/>
            <person name="Zeytun A."/>
            <person name="Lucas S."/>
            <person name="Lapidus A."/>
            <person name="Hammon N."/>
            <person name="Deshpande S."/>
            <person name="Nolan M."/>
            <person name="Cheng J.F."/>
            <person name="Pitluck S."/>
            <person name="Liolios K."/>
            <person name="Pagani I."/>
            <person name="Mikhailova N."/>
            <person name="Ivanova N."/>
            <person name="Mavromatis K."/>
            <person name="Pati A."/>
            <person name="Tapia R."/>
            <person name="Han C."/>
            <person name="Goodwin L."/>
            <person name="Chen A."/>
            <person name="Palaniappan K."/>
            <person name="Land M."/>
            <person name="Hauser L."/>
            <person name="Chang Y.J."/>
            <person name="Jeffries C.D."/>
            <person name="Brambilla E.M."/>
            <person name="Rohde M."/>
            <person name="Goker M."/>
            <person name="Detter J.C."/>
            <person name="Woyke T."/>
            <person name="Bristow J."/>
            <person name="Eisen J.A."/>
            <person name="Markowitz V."/>
            <person name="Hugenholtz P."/>
            <person name="Kyrpides N.C."/>
            <person name="Klenk H.P."/>
        </authorList>
    </citation>
    <scope>NUCLEOTIDE SEQUENCE [LARGE SCALE GENOMIC DNA]</scope>
    <source>
        <strain evidence="3">DSM 21211 / LMG 22137 / NRRL B-23946 / LB-34</strain>
    </source>
</reference>
<dbReference type="AlphaFoldDB" id="E8U8Q3"/>
<organism evidence="2 3">
    <name type="scientific">Deinococcus maricopensis (strain DSM 21211 / LMG 22137 / NRRL B-23946 / LB-34)</name>
    <dbReference type="NCBI Taxonomy" id="709986"/>
    <lineage>
        <taxon>Bacteria</taxon>
        <taxon>Thermotogati</taxon>
        <taxon>Deinococcota</taxon>
        <taxon>Deinococci</taxon>
        <taxon>Deinococcales</taxon>
        <taxon>Deinococcaceae</taxon>
        <taxon>Deinococcus</taxon>
    </lineage>
</organism>
<reference evidence="3" key="2">
    <citation type="submission" date="2011-01" db="EMBL/GenBank/DDBJ databases">
        <title>The complete genome of Deinococcus maricopensis DSM 21211.</title>
        <authorList>
            <consortium name="US DOE Joint Genome Institute (JGI-PGF)"/>
            <person name="Lucas S."/>
            <person name="Copeland A."/>
            <person name="Lapidus A."/>
            <person name="Goodwin L."/>
            <person name="Pitluck S."/>
            <person name="Kyrpides N."/>
            <person name="Mavromatis K."/>
            <person name="Pagani I."/>
            <person name="Ivanova N."/>
            <person name="Ovchinnikova G."/>
            <person name="Zeytun A."/>
            <person name="Detter J.C."/>
            <person name="Han C."/>
            <person name="Land M."/>
            <person name="Hauser L."/>
            <person name="Markowitz V."/>
            <person name="Cheng J.-F."/>
            <person name="Hugenholtz P."/>
            <person name="Woyke T."/>
            <person name="Wu D."/>
            <person name="Pukall R."/>
            <person name="Gehrich-Schroeter G."/>
            <person name="Brambilla E."/>
            <person name="Klenk H.-P."/>
            <person name="Eisen J.A."/>
        </authorList>
    </citation>
    <scope>NUCLEOTIDE SEQUENCE [LARGE SCALE GENOMIC DNA]</scope>
    <source>
        <strain evidence="3">DSM 21211 / LMG 22137 / NRRL B-23946 / LB-34</strain>
    </source>
</reference>
<proteinExistence type="predicted"/>
<dbReference type="KEGG" id="dmr:Deima_1794"/>
<evidence type="ECO:0000313" key="3">
    <source>
        <dbReference type="Proteomes" id="UP000008635"/>
    </source>
</evidence>
<dbReference type="EMBL" id="CP002454">
    <property type="protein sequence ID" value="ADV67442.1"/>
    <property type="molecule type" value="Genomic_DNA"/>
</dbReference>
<dbReference type="RefSeq" id="WP_013556947.1">
    <property type="nucleotide sequence ID" value="NC_014958.1"/>
</dbReference>
<accession>E8U8Q3</accession>